<dbReference type="Pfam" id="PF00096">
    <property type="entry name" value="zf-C2H2"/>
    <property type="match status" value="2"/>
</dbReference>
<dbReference type="GO" id="GO:0000981">
    <property type="term" value="F:DNA-binding transcription factor activity, RNA polymerase II-specific"/>
    <property type="evidence" value="ECO:0007669"/>
    <property type="project" value="TreeGrafter"/>
</dbReference>
<dbReference type="SUPFAM" id="SSF57667">
    <property type="entry name" value="beta-beta-alpha zinc fingers"/>
    <property type="match status" value="1"/>
</dbReference>
<sequence>MKSASDLSLFSETLRKQNSALVNAKVGSFLQNRVSTKNPPVIPLLATLPTILSVIQFESHSAIHLLKKRGRIGETCVRKTGEARLFRCNQCDDMFYSLRDLENHTQETHGGYKCHLCKMAFTQRSNLQRHALKHVDFRPFECNLCGRAYYRKNHLMKHMQRIRPLCPLNKNIPVILTSSKGLEYLKKTKKHNFSSVAVPQEEIENVNYSENGEIVAMGADY</sequence>
<dbReference type="InterPro" id="IPR013087">
    <property type="entry name" value="Znf_C2H2_type"/>
</dbReference>
<dbReference type="GO" id="GO:0008270">
    <property type="term" value="F:zinc ion binding"/>
    <property type="evidence" value="ECO:0007669"/>
    <property type="project" value="UniProtKB-KW"/>
</dbReference>
<protein>
    <recommendedName>
        <fullName evidence="5">C2H2-type domain-containing protein</fullName>
    </recommendedName>
</protein>
<dbReference type="InterPro" id="IPR036236">
    <property type="entry name" value="Znf_C2H2_sf"/>
</dbReference>
<dbReference type="SMART" id="SM00355">
    <property type="entry name" value="ZnF_C2H2"/>
    <property type="match status" value="3"/>
</dbReference>
<evidence type="ECO:0000256" key="3">
    <source>
        <dbReference type="ARBA" id="ARBA00022833"/>
    </source>
</evidence>
<proteinExistence type="predicted"/>
<dbReference type="PROSITE" id="PS50157">
    <property type="entry name" value="ZINC_FINGER_C2H2_2"/>
    <property type="match status" value="3"/>
</dbReference>
<keyword evidence="2 4" id="KW-0863">Zinc-finger</keyword>
<evidence type="ECO:0000256" key="1">
    <source>
        <dbReference type="ARBA" id="ARBA00022723"/>
    </source>
</evidence>
<keyword evidence="1" id="KW-0479">Metal-binding</keyword>
<evidence type="ECO:0000313" key="7">
    <source>
        <dbReference type="Proteomes" id="UP000321570"/>
    </source>
</evidence>
<keyword evidence="3" id="KW-0862">Zinc</keyword>
<name>A0A564YIQ4_HYMDI</name>
<feature type="domain" description="C2H2-type" evidence="5">
    <location>
        <begin position="86"/>
        <end position="114"/>
    </location>
</feature>
<dbReference type="AlphaFoldDB" id="A0A564YIQ4"/>
<dbReference type="FunFam" id="3.30.160.60:FF:000446">
    <property type="entry name" value="Zinc finger protein"/>
    <property type="match status" value="1"/>
</dbReference>
<feature type="domain" description="C2H2-type" evidence="5">
    <location>
        <begin position="112"/>
        <end position="139"/>
    </location>
</feature>
<accession>A0A564YIQ4</accession>
<reference evidence="6 7" key="1">
    <citation type="submission" date="2019-07" db="EMBL/GenBank/DDBJ databases">
        <authorList>
            <person name="Jastrzebski P J."/>
            <person name="Paukszto L."/>
            <person name="Jastrzebski P J."/>
        </authorList>
    </citation>
    <scope>NUCLEOTIDE SEQUENCE [LARGE SCALE GENOMIC DNA]</scope>
    <source>
        <strain evidence="6 7">WMS-il1</strain>
    </source>
</reference>
<keyword evidence="7" id="KW-1185">Reference proteome</keyword>
<feature type="domain" description="C2H2-type" evidence="5">
    <location>
        <begin position="140"/>
        <end position="160"/>
    </location>
</feature>
<dbReference type="PANTHER" id="PTHR23235:SF120">
    <property type="entry name" value="KRUPPEL-LIKE FACTOR 15"/>
    <property type="match status" value="1"/>
</dbReference>
<evidence type="ECO:0000256" key="4">
    <source>
        <dbReference type="PROSITE-ProRule" id="PRU00042"/>
    </source>
</evidence>
<gene>
    <name evidence="6" type="ORF">WMSIL1_LOCUS6357</name>
</gene>
<dbReference type="Proteomes" id="UP000321570">
    <property type="component" value="Unassembled WGS sequence"/>
</dbReference>
<evidence type="ECO:0000256" key="2">
    <source>
        <dbReference type="ARBA" id="ARBA00022771"/>
    </source>
</evidence>
<dbReference type="GO" id="GO:0000978">
    <property type="term" value="F:RNA polymerase II cis-regulatory region sequence-specific DNA binding"/>
    <property type="evidence" value="ECO:0007669"/>
    <property type="project" value="TreeGrafter"/>
</dbReference>
<dbReference type="EMBL" id="CABIJS010000222">
    <property type="protein sequence ID" value="VUZ47152.1"/>
    <property type="molecule type" value="Genomic_DNA"/>
</dbReference>
<dbReference type="PANTHER" id="PTHR23235">
    <property type="entry name" value="KRUEPPEL-LIKE TRANSCRIPTION FACTOR"/>
    <property type="match status" value="1"/>
</dbReference>
<evidence type="ECO:0000259" key="5">
    <source>
        <dbReference type="PROSITE" id="PS50157"/>
    </source>
</evidence>
<dbReference type="Gene3D" id="3.30.160.60">
    <property type="entry name" value="Classic Zinc Finger"/>
    <property type="match status" value="2"/>
</dbReference>
<dbReference type="PROSITE" id="PS00028">
    <property type="entry name" value="ZINC_FINGER_C2H2_1"/>
    <property type="match status" value="2"/>
</dbReference>
<organism evidence="6 7">
    <name type="scientific">Hymenolepis diminuta</name>
    <name type="common">Rat tapeworm</name>
    <dbReference type="NCBI Taxonomy" id="6216"/>
    <lineage>
        <taxon>Eukaryota</taxon>
        <taxon>Metazoa</taxon>
        <taxon>Spiralia</taxon>
        <taxon>Lophotrochozoa</taxon>
        <taxon>Platyhelminthes</taxon>
        <taxon>Cestoda</taxon>
        <taxon>Eucestoda</taxon>
        <taxon>Cyclophyllidea</taxon>
        <taxon>Hymenolepididae</taxon>
        <taxon>Hymenolepis</taxon>
    </lineage>
</organism>
<evidence type="ECO:0000313" key="6">
    <source>
        <dbReference type="EMBL" id="VUZ47152.1"/>
    </source>
</evidence>